<feature type="region of interest" description="Disordered" evidence="1">
    <location>
        <begin position="1"/>
        <end position="37"/>
    </location>
</feature>
<evidence type="ECO:0000313" key="3">
    <source>
        <dbReference type="Proteomes" id="UP001238334"/>
    </source>
</evidence>
<evidence type="ECO:0000313" key="2">
    <source>
        <dbReference type="EMBL" id="WIY24075.1"/>
    </source>
</evidence>
<dbReference type="PANTHER" id="PTHR38585">
    <property type="entry name" value="TRANSMEMBRANE PROTEIN"/>
    <property type="match status" value="1"/>
</dbReference>
<gene>
    <name evidence="2" type="ORF">QPJ95_15795</name>
</gene>
<protein>
    <submittedName>
        <fullName evidence="2">Uncharacterized protein</fullName>
    </submittedName>
</protein>
<dbReference type="RefSeq" id="WP_270917079.1">
    <property type="nucleotide sequence ID" value="NZ_CP127247.1"/>
</dbReference>
<organism evidence="2 3">
    <name type="scientific">Parasedimentitalea psychrophila</name>
    <dbReference type="NCBI Taxonomy" id="2997337"/>
    <lineage>
        <taxon>Bacteria</taxon>
        <taxon>Pseudomonadati</taxon>
        <taxon>Pseudomonadota</taxon>
        <taxon>Alphaproteobacteria</taxon>
        <taxon>Rhodobacterales</taxon>
        <taxon>Paracoccaceae</taxon>
        <taxon>Parasedimentitalea</taxon>
    </lineage>
</organism>
<reference evidence="2 3" key="1">
    <citation type="submission" date="2023-06" db="EMBL/GenBank/DDBJ databases">
        <title>Parasedimentitalea psychrophila sp. nov., a psychrophilic bacterium isolated from deep-sea sediment.</title>
        <authorList>
            <person name="Li A."/>
        </authorList>
    </citation>
    <scope>NUCLEOTIDE SEQUENCE [LARGE SCALE GENOMIC DNA]</scope>
    <source>
        <strain evidence="2 3">QS115</strain>
    </source>
</reference>
<dbReference type="EMBL" id="CP127247">
    <property type="protein sequence ID" value="WIY24075.1"/>
    <property type="molecule type" value="Genomic_DNA"/>
</dbReference>
<proteinExistence type="predicted"/>
<dbReference type="Proteomes" id="UP001238334">
    <property type="component" value="Chromosome"/>
</dbReference>
<sequence>MPKGVKRNRGGDDDGDDGDRKSKRLKEQPDEETILDQLKPLKATLGKFLTGASTAQYRGGGVKIGGAATPGPLKATHKFEVNRIGRTSGCHTCGKAPNDVWISDHIPPKNLSESAILNYWPKWKKGSYRFFPHCNTCAEDQSKLVKKLNAIAKKKGAFPDLSAKEKKNIHHQDLSLSIKGQKAEASNNQRDEMQDFGDSDGCHTCKKKLASTKFDADHVPPQEFGTAYFQYALSALKIRVPKWQVRPQCKTCSRSQGDDVKQMGVKIRKILTENGLSVYK</sequence>
<accession>A0A9Y2P5X9</accession>
<name>A0A9Y2P5X9_9RHOB</name>
<evidence type="ECO:0000256" key="1">
    <source>
        <dbReference type="SAM" id="MobiDB-lite"/>
    </source>
</evidence>
<keyword evidence="3" id="KW-1185">Reference proteome</keyword>
<dbReference type="AlphaFoldDB" id="A0A9Y2P5X9"/>
<dbReference type="PANTHER" id="PTHR38585:SF1">
    <property type="entry name" value="TRANSMEMBRANE PROTEIN"/>
    <property type="match status" value="1"/>
</dbReference>
<dbReference type="KEGG" id="ppso:QPJ95_15795"/>